<feature type="transmembrane region" description="Helical" evidence="8">
    <location>
        <begin position="31"/>
        <end position="47"/>
    </location>
</feature>
<evidence type="ECO:0000256" key="1">
    <source>
        <dbReference type="ARBA" id="ARBA00004236"/>
    </source>
</evidence>
<dbReference type="EMBL" id="FWZX01000066">
    <property type="protein sequence ID" value="SMF85582.1"/>
    <property type="molecule type" value="Genomic_DNA"/>
</dbReference>
<keyword evidence="3 8" id="KW-0812">Transmembrane</keyword>
<dbReference type="AlphaFoldDB" id="A0A1Y6CSM7"/>
<evidence type="ECO:0000256" key="8">
    <source>
        <dbReference type="SAM" id="Phobius"/>
    </source>
</evidence>
<evidence type="ECO:0000313" key="11">
    <source>
        <dbReference type="Proteomes" id="UP000192917"/>
    </source>
</evidence>
<evidence type="ECO:0000259" key="9">
    <source>
        <dbReference type="Pfam" id="PF18967"/>
    </source>
</evidence>
<feature type="transmembrane region" description="Helical" evidence="8">
    <location>
        <begin position="59"/>
        <end position="84"/>
    </location>
</feature>
<dbReference type="Pfam" id="PF18967">
    <property type="entry name" value="PycTM"/>
    <property type="match status" value="1"/>
</dbReference>
<gene>
    <name evidence="10" type="ORF">SAMN05428998_1662</name>
</gene>
<comment type="subcellular location">
    <subcellularLocation>
        <location evidence="1">Cell membrane</location>
    </subcellularLocation>
</comment>
<keyword evidence="2" id="KW-1003">Cell membrane</keyword>
<evidence type="ECO:0000256" key="3">
    <source>
        <dbReference type="ARBA" id="ARBA00022692"/>
    </source>
</evidence>
<evidence type="ECO:0000256" key="6">
    <source>
        <dbReference type="ARBA" id="ARBA00023118"/>
    </source>
</evidence>
<evidence type="ECO:0000256" key="7">
    <source>
        <dbReference type="ARBA" id="ARBA00023136"/>
    </source>
</evidence>
<keyword evidence="6" id="KW-0051">Antiviral defense</keyword>
<dbReference type="Proteomes" id="UP000192917">
    <property type="component" value="Unassembled WGS sequence"/>
</dbReference>
<accession>A0A1Y6CSM7</accession>
<protein>
    <recommendedName>
        <fullName evidence="9">Pycsar effector protein domain-containing protein</fullName>
    </recommendedName>
</protein>
<name>A0A1Y6CSM7_9PROT</name>
<evidence type="ECO:0000256" key="2">
    <source>
        <dbReference type="ARBA" id="ARBA00022475"/>
    </source>
</evidence>
<evidence type="ECO:0000313" key="10">
    <source>
        <dbReference type="EMBL" id="SMF85582.1"/>
    </source>
</evidence>
<feature type="transmembrane region" description="Helical" evidence="8">
    <location>
        <begin position="142"/>
        <end position="166"/>
    </location>
</feature>
<proteinExistence type="predicted"/>
<dbReference type="GO" id="GO:0000166">
    <property type="term" value="F:nucleotide binding"/>
    <property type="evidence" value="ECO:0007669"/>
    <property type="project" value="UniProtKB-KW"/>
</dbReference>
<organism evidence="10 11">
    <name type="scientific">Tistlia consotensis USBA 355</name>
    <dbReference type="NCBI Taxonomy" id="560819"/>
    <lineage>
        <taxon>Bacteria</taxon>
        <taxon>Pseudomonadati</taxon>
        <taxon>Pseudomonadota</taxon>
        <taxon>Alphaproteobacteria</taxon>
        <taxon>Rhodospirillales</taxon>
        <taxon>Rhodovibrionaceae</taxon>
        <taxon>Tistlia</taxon>
    </lineage>
</organism>
<dbReference type="GO" id="GO:0051607">
    <property type="term" value="P:defense response to virus"/>
    <property type="evidence" value="ECO:0007669"/>
    <property type="project" value="UniProtKB-KW"/>
</dbReference>
<evidence type="ECO:0000256" key="5">
    <source>
        <dbReference type="ARBA" id="ARBA00022989"/>
    </source>
</evidence>
<sequence length="167" mass="17903">MEQMDLLERGRFADFLHQSLNHNIALADRKASIVFTLATAVIVFVLQRDPALLRGAAGIAVQASWICVLLVLLASAATAFGVVFPRIHRRRNGLLFWSNVAGCESAAAYAAGVTGHSNDALLAAKFEHCHALARICRAKYRLLRISMTIAALGLAGFVTVSTVSALS</sequence>
<reference evidence="10 11" key="1">
    <citation type="submission" date="2017-04" db="EMBL/GenBank/DDBJ databases">
        <authorList>
            <person name="Afonso C.L."/>
            <person name="Miller P.J."/>
            <person name="Scott M.A."/>
            <person name="Spackman E."/>
            <person name="Goraichik I."/>
            <person name="Dimitrov K.M."/>
            <person name="Suarez D.L."/>
            <person name="Swayne D.E."/>
        </authorList>
    </citation>
    <scope>NUCLEOTIDE SEQUENCE [LARGE SCALE GENOMIC DNA]</scope>
    <source>
        <strain evidence="10 11">USBA 355</strain>
    </source>
</reference>
<keyword evidence="4" id="KW-0547">Nucleotide-binding</keyword>
<keyword evidence="5 8" id="KW-1133">Transmembrane helix</keyword>
<evidence type="ECO:0000256" key="4">
    <source>
        <dbReference type="ARBA" id="ARBA00022741"/>
    </source>
</evidence>
<keyword evidence="7 8" id="KW-0472">Membrane</keyword>
<feature type="domain" description="Pycsar effector protein" evidence="9">
    <location>
        <begin position="13"/>
        <end position="162"/>
    </location>
</feature>
<dbReference type="InterPro" id="IPR043760">
    <property type="entry name" value="PycTM_dom"/>
</dbReference>
<keyword evidence="11" id="KW-1185">Reference proteome</keyword>
<dbReference type="GO" id="GO:0005886">
    <property type="term" value="C:plasma membrane"/>
    <property type="evidence" value="ECO:0007669"/>
    <property type="project" value="UniProtKB-SubCell"/>
</dbReference>